<dbReference type="PATRIC" id="fig|1379870.5.peg.366"/>
<dbReference type="InterPro" id="IPR048279">
    <property type="entry name" value="MdtK-like"/>
</dbReference>
<keyword evidence="4" id="KW-1003">Cell membrane</keyword>
<evidence type="ECO:0000256" key="10">
    <source>
        <dbReference type="SAM" id="Phobius"/>
    </source>
</evidence>
<evidence type="ECO:0000313" key="12">
    <source>
        <dbReference type="Proteomes" id="UP000033054"/>
    </source>
</evidence>
<dbReference type="GO" id="GO:0042910">
    <property type="term" value="F:xenobiotic transmembrane transporter activity"/>
    <property type="evidence" value="ECO:0007669"/>
    <property type="project" value="InterPro"/>
</dbReference>
<organism evidence="11 12">
    <name type="scientific">Spirosoma radiotolerans</name>
    <dbReference type="NCBI Taxonomy" id="1379870"/>
    <lineage>
        <taxon>Bacteria</taxon>
        <taxon>Pseudomonadati</taxon>
        <taxon>Bacteroidota</taxon>
        <taxon>Cytophagia</taxon>
        <taxon>Cytophagales</taxon>
        <taxon>Cytophagaceae</taxon>
        <taxon>Spirosoma</taxon>
    </lineage>
</organism>
<dbReference type="KEGG" id="srd:SD10_01675"/>
<dbReference type="NCBIfam" id="TIGR00797">
    <property type="entry name" value="matE"/>
    <property type="match status" value="1"/>
</dbReference>
<feature type="transmembrane region" description="Helical" evidence="10">
    <location>
        <begin position="60"/>
        <end position="89"/>
    </location>
</feature>
<feature type="transmembrane region" description="Helical" evidence="10">
    <location>
        <begin position="286"/>
        <end position="314"/>
    </location>
</feature>
<dbReference type="Proteomes" id="UP000033054">
    <property type="component" value="Chromosome"/>
</dbReference>
<feature type="transmembrane region" description="Helical" evidence="10">
    <location>
        <begin position="180"/>
        <end position="199"/>
    </location>
</feature>
<keyword evidence="7" id="KW-0406">Ion transport</keyword>
<dbReference type="GO" id="GO:0015297">
    <property type="term" value="F:antiporter activity"/>
    <property type="evidence" value="ECO:0007669"/>
    <property type="project" value="UniProtKB-KW"/>
</dbReference>
<dbReference type="PIRSF" id="PIRSF006603">
    <property type="entry name" value="DinF"/>
    <property type="match status" value="1"/>
</dbReference>
<sequence length="461" mass="48948">MTKFIRLFLAALRGSETNFTSGSINRAIFLLSVPMILEMVMESLFAVVDVFFVAKIGTEAIATVGLTESVLTIVYSIAIGLSTAATALVSRRVGEDNHRGAGTVAGQVILVSIAMSLLMGVAGFVFAENILHLMGADQRLIGNGVNFTRMIFASSPAIMLLYTLSGCLRGSGDASVAMRSLWLANGVNIVLCPVFIFGLGPIPELGVMGSAVATTIGRTIGVLYQLYALTRAKGAIQVLRSDVVPDAGLIRNLLSLAIGGTSQFLVGSASWIFLTRILSTFGSDVVAGYTIAIRIIVFTILPSWGLANAAATLVGQNLGAGQPERAETSAWRAAFCNMLFLAAVGIAFFLGATPIVGLFDNNVHVVAIAVECLRIFCLGYLFMAYGMVLSQSLNGAGDTRTPTMINIVCFWLVEIPLAYTLAHVFNWGPPGVFWSVAISETLLAGIAVLVFRRGRWKTVQV</sequence>
<evidence type="ECO:0000256" key="9">
    <source>
        <dbReference type="ARBA" id="ARBA00031636"/>
    </source>
</evidence>
<dbReference type="EMBL" id="CP010429">
    <property type="protein sequence ID" value="AKD53801.1"/>
    <property type="molecule type" value="Genomic_DNA"/>
</dbReference>
<feature type="transmembrane region" description="Helical" evidence="10">
    <location>
        <begin position="363"/>
        <end position="383"/>
    </location>
</feature>
<reference evidence="11 12" key="1">
    <citation type="journal article" date="2014" name="Curr. Microbiol.">
        <title>Spirosoma radiotolerans sp. nov., a gamma-radiation-resistant bacterium isolated from gamma ray-irradiated soil.</title>
        <authorList>
            <person name="Lee J.J."/>
            <person name="Srinivasan S."/>
            <person name="Lim S."/>
            <person name="Joe M."/>
            <person name="Im S."/>
            <person name="Bae S.I."/>
            <person name="Park K.R."/>
            <person name="Han J.H."/>
            <person name="Park S.H."/>
            <person name="Joo B.M."/>
            <person name="Park S.J."/>
            <person name="Kim M.K."/>
        </authorList>
    </citation>
    <scope>NUCLEOTIDE SEQUENCE [LARGE SCALE GENOMIC DNA]</scope>
    <source>
        <strain evidence="11 12">DG5A</strain>
    </source>
</reference>
<dbReference type="PANTHER" id="PTHR43298">
    <property type="entry name" value="MULTIDRUG RESISTANCE PROTEIN NORM-RELATED"/>
    <property type="match status" value="1"/>
</dbReference>
<feature type="transmembrane region" description="Helical" evidence="10">
    <location>
        <begin position="431"/>
        <end position="451"/>
    </location>
</feature>
<evidence type="ECO:0000256" key="8">
    <source>
        <dbReference type="ARBA" id="ARBA00023136"/>
    </source>
</evidence>
<dbReference type="Pfam" id="PF01554">
    <property type="entry name" value="MatE"/>
    <property type="match status" value="2"/>
</dbReference>
<dbReference type="PANTHER" id="PTHR43298:SF2">
    <property type="entry name" value="FMN_FAD EXPORTER YEEO-RELATED"/>
    <property type="match status" value="1"/>
</dbReference>
<feature type="transmembrane region" description="Helical" evidence="10">
    <location>
        <begin position="205"/>
        <end position="228"/>
    </location>
</feature>
<dbReference type="STRING" id="1379870.SD10_01675"/>
<feature type="transmembrane region" description="Helical" evidence="10">
    <location>
        <begin position="249"/>
        <end position="274"/>
    </location>
</feature>
<dbReference type="HOGENOM" id="CLU_012893_5_3_10"/>
<evidence type="ECO:0000256" key="7">
    <source>
        <dbReference type="ARBA" id="ARBA00023065"/>
    </source>
</evidence>
<keyword evidence="6 10" id="KW-1133">Transmembrane helix</keyword>
<feature type="transmembrane region" description="Helical" evidence="10">
    <location>
        <begin position="335"/>
        <end position="357"/>
    </location>
</feature>
<dbReference type="CDD" id="cd13139">
    <property type="entry name" value="MATE_like_14"/>
    <property type="match status" value="1"/>
</dbReference>
<feature type="transmembrane region" description="Helical" evidence="10">
    <location>
        <begin position="404"/>
        <end position="425"/>
    </location>
</feature>
<feature type="transmembrane region" description="Helical" evidence="10">
    <location>
        <begin position="147"/>
        <end position="168"/>
    </location>
</feature>
<evidence type="ECO:0000313" key="11">
    <source>
        <dbReference type="EMBL" id="AKD53801.1"/>
    </source>
</evidence>
<accession>A0A0E3V5P3</accession>
<gene>
    <name evidence="11" type="ORF">SD10_01675</name>
</gene>
<dbReference type="InterPro" id="IPR050222">
    <property type="entry name" value="MATE_MdtK"/>
</dbReference>
<feature type="transmembrane region" description="Helical" evidence="10">
    <location>
        <begin position="101"/>
        <end position="127"/>
    </location>
</feature>
<dbReference type="GO" id="GO:0006811">
    <property type="term" value="P:monoatomic ion transport"/>
    <property type="evidence" value="ECO:0007669"/>
    <property type="project" value="UniProtKB-KW"/>
</dbReference>
<evidence type="ECO:0000256" key="2">
    <source>
        <dbReference type="ARBA" id="ARBA00022448"/>
    </source>
</evidence>
<feature type="transmembrane region" description="Helical" evidence="10">
    <location>
        <begin position="28"/>
        <end position="54"/>
    </location>
</feature>
<keyword evidence="5 10" id="KW-0812">Transmembrane</keyword>
<dbReference type="GO" id="GO:0005886">
    <property type="term" value="C:plasma membrane"/>
    <property type="evidence" value="ECO:0007669"/>
    <property type="project" value="UniProtKB-SubCell"/>
</dbReference>
<comment type="subcellular location">
    <subcellularLocation>
        <location evidence="1">Cell membrane</location>
        <topology evidence="1">Multi-pass membrane protein</topology>
    </subcellularLocation>
</comment>
<protein>
    <recommendedName>
        <fullName evidence="9">Multidrug-efflux transporter</fullName>
    </recommendedName>
</protein>
<proteinExistence type="predicted"/>
<dbReference type="AlphaFoldDB" id="A0A0E3V5P3"/>
<keyword evidence="8 10" id="KW-0472">Membrane</keyword>
<dbReference type="OrthoDB" id="9776324at2"/>
<evidence type="ECO:0000256" key="4">
    <source>
        <dbReference type="ARBA" id="ARBA00022475"/>
    </source>
</evidence>
<evidence type="ECO:0000256" key="3">
    <source>
        <dbReference type="ARBA" id="ARBA00022449"/>
    </source>
</evidence>
<keyword evidence="2" id="KW-0813">Transport</keyword>
<evidence type="ECO:0000256" key="6">
    <source>
        <dbReference type="ARBA" id="ARBA00022989"/>
    </source>
</evidence>
<keyword evidence="12" id="KW-1185">Reference proteome</keyword>
<evidence type="ECO:0000256" key="1">
    <source>
        <dbReference type="ARBA" id="ARBA00004651"/>
    </source>
</evidence>
<dbReference type="RefSeq" id="WP_046375393.1">
    <property type="nucleotide sequence ID" value="NZ_CP010429.1"/>
</dbReference>
<dbReference type="InterPro" id="IPR002528">
    <property type="entry name" value="MATE_fam"/>
</dbReference>
<keyword evidence="3" id="KW-0050">Antiport</keyword>
<evidence type="ECO:0000256" key="5">
    <source>
        <dbReference type="ARBA" id="ARBA00022692"/>
    </source>
</evidence>
<name>A0A0E3V5P3_9BACT</name>